<keyword evidence="3" id="KW-1185">Reference proteome</keyword>
<name>A0ABQ1E507_9CLOT</name>
<proteinExistence type="predicted"/>
<gene>
    <name evidence="2" type="ORF">CSC2_03450</name>
</gene>
<sequence>MENTRATNSANNITIRSTGNDQLDLQLIQTEISTSLVVIIAYIIVIISGYQDRYIILQRQRGIDATKFLHPTRLVIISNILGLYTNLIFRNIAQTRLLEVENSIASGQSNLTTTPNVNITAGFSFSIIASLLKTVGAIQREQEQAQITIL</sequence>
<keyword evidence="1" id="KW-0812">Transmembrane</keyword>
<evidence type="ECO:0000313" key="3">
    <source>
        <dbReference type="Proteomes" id="UP000663802"/>
    </source>
</evidence>
<comment type="caution">
    <text evidence="2">The sequence shown here is derived from an EMBL/GenBank/DDBJ whole genome shotgun (WGS) entry which is preliminary data.</text>
</comment>
<dbReference type="Proteomes" id="UP000663802">
    <property type="component" value="Unassembled WGS sequence"/>
</dbReference>
<reference evidence="2 3" key="1">
    <citation type="journal article" date="2021" name="Int. J. Syst. Evol. Microbiol.">
        <title>Clostridium zeae sp. nov., isolated from corn silage.</title>
        <authorList>
            <person name="Kobayashi H."/>
            <person name="Tanizawa Y."/>
            <person name="Yagura M."/>
            <person name="Sakamoto M."/>
            <person name="Ohkuma M."/>
            <person name="Tohno M."/>
        </authorList>
    </citation>
    <scope>NUCLEOTIDE SEQUENCE [LARGE SCALE GENOMIC DNA]</scope>
    <source>
        <strain evidence="2 3">CSC2</strain>
    </source>
</reference>
<accession>A0ABQ1E507</accession>
<dbReference type="RefSeq" id="WP_206867829.1">
    <property type="nucleotide sequence ID" value="NZ_BMBA01000001.1"/>
</dbReference>
<evidence type="ECO:0000313" key="2">
    <source>
        <dbReference type="EMBL" id="GFZ29819.1"/>
    </source>
</evidence>
<dbReference type="EMBL" id="BMBA01000001">
    <property type="protein sequence ID" value="GFZ29819.1"/>
    <property type="molecule type" value="Genomic_DNA"/>
</dbReference>
<keyword evidence="1" id="KW-1133">Transmembrane helix</keyword>
<protein>
    <recommendedName>
        <fullName evidence="4">DUF2975 domain-containing protein</fullName>
    </recommendedName>
</protein>
<evidence type="ECO:0008006" key="4">
    <source>
        <dbReference type="Google" id="ProtNLM"/>
    </source>
</evidence>
<organism evidence="2 3">
    <name type="scientific">Clostridium zeae</name>
    <dbReference type="NCBI Taxonomy" id="2759022"/>
    <lineage>
        <taxon>Bacteria</taxon>
        <taxon>Bacillati</taxon>
        <taxon>Bacillota</taxon>
        <taxon>Clostridia</taxon>
        <taxon>Eubacteriales</taxon>
        <taxon>Clostridiaceae</taxon>
        <taxon>Clostridium</taxon>
    </lineage>
</organism>
<keyword evidence="1" id="KW-0472">Membrane</keyword>
<evidence type="ECO:0000256" key="1">
    <source>
        <dbReference type="SAM" id="Phobius"/>
    </source>
</evidence>
<feature type="transmembrane region" description="Helical" evidence="1">
    <location>
        <begin position="32"/>
        <end position="50"/>
    </location>
</feature>